<protein>
    <recommendedName>
        <fullName evidence="5">Lipoprotein</fullName>
    </recommendedName>
</protein>
<feature type="chain" id="PRO_5030858640" description="Lipoprotein" evidence="2">
    <location>
        <begin position="26"/>
        <end position="281"/>
    </location>
</feature>
<evidence type="ECO:0000256" key="2">
    <source>
        <dbReference type="SAM" id="SignalP"/>
    </source>
</evidence>
<reference evidence="3 4" key="1">
    <citation type="submission" date="2020-08" db="EMBL/GenBank/DDBJ databases">
        <title>Genomic Encyclopedia of Type Strains, Phase IV (KMG-IV): sequencing the most valuable type-strain genomes for metagenomic binning, comparative biology and taxonomic classification.</title>
        <authorList>
            <person name="Goeker M."/>
        </authorList>
    </citation>
    <scope>NUCLEOTIDE SEQUENCE [LARGE SCALE GENOMIC DNA]</scope>
    <source>
        <strain evidence="3 4">DSM 26575</strain>
    </source>
</reference>
<keyword evidence="2" id="KW-0732">Signal</keyword>
<dbReference type="AlphaFoldDB" id="A0A7W6CMA0"/>
<evidence type="ECO:0000256" key="1">
    <source>
        <dbReference type="SAM" id="MobiDB-lite"/>
    </source>
</evidence>
<accession>A0A7W6CMA0</accession>
<feature type="region of interest" description="Disordered" evidence="1">
    <location>
        <begin position="37"/>
        <end position="134"/>
    </location>
</feature>
<dbReference type="EMBL" id="JACIDW010000002">
    <property type="protein sequence ID" value="MBB3963630.1"/>
    <property type="molecule type" value="Genomic_DNA"/>
</dbReference>
<evidence type="ECO:0008006" key="5">
    <source>
        <dbReference type="Google" id="ProtNLM"/>
    </source>
</evidence>
<gene>
    <name evidence="3" type="ORF">GGQ67_001255</name>
</gene>
<evidence type="ECO:0000313" key="4">
    <source>
        <dbReference type="Proteomes" id="UP000582090"/>
    </source>
</evidence>
<feature type="signal peptide" evidence="2">
    <location>
        <begin position="1"/>
        <end position="25"/>
    </location>
</feature>
<comment type="caution">
    <text evidence="3">The sequence shown here is derived from an EMBL/GenBank/DDBJ whole genome shotgun (WGS) entry which is preliminary data.</text>
</comment>
<name>A0A7W6CMA0_9HYPH</name>
<proteinExistence type="predicted"/>
<sequence>MTRLATASTLIACLALLSACNTTDALTPLVDIGETSGSIRSTPVTQGEVERMAGTPRRGQTFSSPPREGGYHPAYVEQGARPGSGAPPTTMQAQAYALDGQTEQPRASAAIESQPLSEPVSEPASEPVSNAQAEEQDIADAEAKDKAVAPKRTAMLAPSGGSSVRFLPIIGAPVQAVTPLSRQLGAEARSHGLAIKSSNDNSSAYILKGYLSAFTDSGKVTVVYVWDVLDNSGARLHRIQGQESVPSEAQDPWAVVPASVMQQIASKTISEFSSWRDARGG</sequence>
<dbReference type="PROSITE" id="PS51257">
    <property type="entry name" value="PROKAR_LIPOPROTEIN"/>
    <property type="match status" value="1"/>
</dbReference>
<organism evidence="3 4">
    <name type="scientific">Rhizobium metallidurans</name>
    <dbReference type="NCBI Taxonomy" id="1265931"/>
    <lineage>
        <taxon>Bacteria</taxon>
        <taxon>Pseudomonadati</taxon>
        <taxon>Pseudomonadota</taxon>
        <taxon>Alphaproteobacteria</taxon>
        <taxon>Hyphomicrobiales</taxon>
        <taxon>Rhizobiaceae</taxon>
        <taxon>Rhizobium/Agrobacterium group</taxon>
        <taxon>Rhizobium</taxon>
    </lineage>
</organism>
<dbReference type="RefSeq" id="WP_183899319.1">
    <property type="nucleotide sequence ID" value="NZ_JACIDW010000002.1"/>
</dbReference>
<dbReference type="Proteomes" id="UP000582090">
    <property type="component" value="Unassembled WGS sequence"/>
</dbReference>
<evidence type="ECO:0000313" key="3">
    <source>
        <dbReference type="EMBL" id="MBB3963630.1"/>
    </source>
</evidence>
<keyword evidence="4" id="KW-1185">Reference proteome</keyword>